<gene>
    <name evidence="1" type="ORF">EHV15_34565</name>
</gene>
<dbReference type="OrthoDB" id="9889928at2"/>
<sequence length="146" mass="17773">MFKWLQSLNFYKKRHEEIRIRIEFLTELEKVWTRAWDYRLGQLIEDLVSYENDQFYSEKSIKMMHTEDWLELIESIGQRFSSGHYEVNSQSSRTPLRIPIAMRRLRDEWIYSRLSFGAYLLKRLKEERPGGTLYGYDFSDEVQKVS</sequence>
<evidence type="ECO:0000313" key="1">
    <source>
        <dbReference type="EMBL" id="RRJ54723.1"/>
    </source>
</evidence>
<organism evidence="1 2">
    <name type="scientific">Paenibacillus oralis</name>
    <dbReference type="NCBI Taxonomy" id="2490856"/>
    <lineage>
        <taxon>Bacteria</taxon>
        <taxon>Bacillati</taxon>
        <taxon>Bacillota</taxon>
        <taxon>Bacilli</taxon>
        <taxon>Bacillales</taxon>
        <taxon>Paenibacillaceae</taxon>
        <taxon>Paenibacillus</taxon>
    </lineage>
</organism>
<dbReference type="AlphaFoldDB" id="A0A3P3TE59"/>
<dbReference type="RefSeq" id="WP_128635809.1">
    <property type="nucleotide sequence ID" value="NZ_RRCN01000002.1"/>
</dbReference>
<comment type="caution">
    <text evidence="1">The sequence shown here is derived from an EMBL/GenBank/DDBJ whole genome shotgun (WGS) entry which is preliminary data.</text>
</comment>
<keyword evidence="2" id="KW-1185">Reference proteome</keyword>
<name>A0A3P3TE59_9BACL</name>
<evidence type="ECO:0000313" key="2">
    <source>
        <dbReference type="Proteomes" id="UP000267017"/>
    </source>
</evidence>
<dbReference type="EMBL" id="RRCN01000002">
    <property type="protein sequence ID" value="RRJ54723.1"/>
    <property type="molecule type" value="Genomic_DNA"/>
</dbReference>
<reference evidence="1 2" key="1">
    <citation type="submission" date="2018-11" db="EMBL/GenBank/DDBJ databases">
        <title>Genome sequencing of Paenibacillus sp. KCOM 3021 (= ChDC PVNT-B20).</title>
        <authorList>
            <person name="Kook J.-K."/>
            <person name="Park S.-N."/>
            <person name="Lim Y.K."/>
        </authorList>
    </citation>
    <scope>NUCLEOTIDE SEQUENCE [LARGE SCALE GENOMIC DNA]</scope>
    <source>
        <strain evidence="1 2">KCOM 3021</strain>
    </source>
</reference>
<dbReference type="Proteomes" id="UP000267017">
    <property type="component" value="Unassembled WGS sequence"/>
</dbReference>
<proteinExistence type="predicted"/>
<accession>A0A3P3TE59</accession>
<protein>
    <submittedName>
        <fullName evidence="1">Uncharacterized protein</fullName>
    </submittedName>
</protein>